<reference evidence="2 3" key="1">
    <citation type="submission" date="2019-01" db="EMBL/GenBank/DDBJ databases">
        <title>Genome sequencing of strain DFW100M-13.</title>
        <authorList>
            <person name="Heo J."/>
            <person name="Kim S.-J."/>
            <person name="Kim J.-S."/>
            <person name="Hong S.-B."/>
            <person name="Kwon S.-W."/>
        </authorList>
    </citation>
    <scope>NUCLEOTIDE SEQUENCE [LARGE SCALE GENOMIC DNA]</scope>
    <source>
        <strain evidence="2 3">DFW100M-13</strain>
    </source>
</reference>
<dbReference type="Proteomes" id="UP000293995">
    <property type="component" value="Chromosome"/>
</dbReference>
<evidence type="ECO:0000313" key="2">
    <source>
        <dbReference type="EMBL" id="QAY61658.1"/>
    </source>
</evidence>
<evidence type="ECO:0000313" key="3">
    <source>
        <dbReference type="Proteomes" id="UP000293995"/>
    </source>
</evidence>
<keyword evidence="3" id="KW-1185">Reference proteome</keyword>
<dbReference type="GO" id="GO:0016810">
    <property type="term" value="F:hydrolase activity, acting on carbon-nitrogen (but not peptide) bonds"/>
    <property type="evidence" value="ECO:0007669"/>
    <property type="project" value="InterPro"/>
</dbReference>
<dbReference type="PANTHER" id="PTHR22642">
    <property type="entry name" value="IMIDAZOLONEPROPIONASE"/>
    <property type="match status" value="1"/>
</dbReference>
<dbReference type="Pfam" id="PF07969">
    <property type="entry name" value="Amidohydro_3"/>
    <property type="match status" value="1"/>
</dbReference>
<dbReference type="EMBL" id="CP035494">
    <property type="protein sequence ID" value="QAY61658.1"/>
    <property type="molecule type" value="Genomic_DNA"/>
</dbReference>
<organism evidence="2 3">
    <name type="scientific">Microbacterium protaetiae</name>
    <dbReference type="NCBI Taxonomy" id="2509458"/>
    <lineage>
        <taxon>Bacteria</taxon>
        <taxon>Bacillati</taxon>
        <taxon>Actinomycetota</taxon>
        <taxon>Actinomycetes</taxon>
        <taxon>Micrococcales</taxon>
        <taxon>Microbacteriaceae</taxon>
        <taxon>Microbacterium</taxon>
    </lineage>
</organism>
<dbReference type="OrthoDB" id="3173428at2"/>
<dbReference type="KEGG" id="mprt:ET475_01935"/>
<sequence length="456" mass="48026">MNDDVRADLVLRGGRVHVLDAQDTRAQAIAIGDGRILAVGADTDIEPYIDAGTDVVELEGRAVLPGINDSHLHASWLGGMWPDTVFGAGGPREGALVHDDAQRREAILRAGEVIASLGITSYTEPGIGPGEDDGPTGSFGQPVLDLYRTLDAEGLLRARVNLLLVFGLIDGPARTQAILDGIRDADTTVRDPARFRIAGVKIFGDGIPPMRNAYIHGRYDDGTHGALLLDGGDDDEREAHLRTAIVAAHEAGLQVAVHATGDRTIDVVVDAVRRAVAQHPADLRHYVVHADLLPRDTAPLLAEAGMGATIQAGIAAVTSEWAAAATGGPVPTPDWPARALFDAGVPFTLSSDAPVLPPDWRTEIAAADRLLGPAADARARLHELLRRYTAVPAWQDHAESWKGTLEPGKVADLAVLSDDPDAVGAQGLPTLRIERTYLGGEVVYDAASAPIATGEA</sequence>
<dbReference type="InterPro" id="IPR013108">
    <property type="entry name" value="Amidohydro_3"/>
</dbReference>
<dbReference type="Gene3D" id="2.30.40.10">
    <property type="entry name" value="Urease, subunit C, domain 1"/>
    <property type="match status" value="1"/>
</dbReference>
<dbReference type="AlphaFoldDB" id="A0A4P6EUE0"/>
<proteinExistence type="predicted"/>
<dbReference type="Gene3D" id="3.20.20.140">
    <property type="entry name" value="Metal-dependent hydrolases"/>
    <property type="match status" value="1"/>
</dbReference>
<name>A0A4P6EUE0_9MICO</name>
<keyword evidence="2" id="KW-0378">Hydrolase</keyword>
<dbReference type="SUPFAM" id="SSF51556">
    <property type="entry name" value="Metallo-dependent hydrolases"/>
    <property type="match status" value="1"/>
</dbReference>
<accession>A0A4P6EUE0</accession>
<protein>
    <submittedName>
        <fullName evidence="2">Metal-dependent hydrolase</fullName>
    </submittedName>
</protein>
<evidence type="ECO:0000259" key="1">
    <source>
        <dbReference type="Pfam" id="PF07969"/>
    </source>
</evidence>
<dbReference type="InterPro" id="IPR011059">
    <property type="entry name" value="Metal-dep_hydrolase_composite"/>
</dbReference>
<feature type="domain" description="Amidohydrolase 3" evidence="1">
    <location>
        <begin position="99"/>
        <end position="444"/>
    </location>
</feature>
<gene>
    <name evidence="2" type="ORF">ET475_01935</name>
</gene>
<dbReference type="InterPro" id="IPR032466">
    <property type="entry name" value="Metal_Hydrolase"/>
</dbReference>
<dbReference type="SUPFAM" id="SSF51338">
    <property type="entry name" value="Composite domain of metallo-dependent hydrolases"/>
    <property type="match status" value="1"/>
</dbReference>
<dbReference type="PANTHER" id="PTHR22642:SF2">
    <property type="entry name" value="PROTEIN LONG AFTER FAR-RED 3"/>
    <property type="match status" value="1"/>
</dbReference>